<keyword evidence="3 5" id="KW-1133">Transmembrane helix</keyword>
<comment type="subcellular location">
    <subcellularLocation>
        <location evidence="5">Cell inner membrane</location>
        <topology evidence="5">Multi-pass membrane protein</topology>
    </subcellularLocation>
</comment>
<feature type="compositionally biased region" description="Basic and acidic residues" evidence="6">
    <location>
        <begin position="11"/>
        <end position="21"/>
    </location>
</feature>
<feature type="transmembrane region" description="Helical" evidence="5">
    <location>
        <begin position="179"/>
        <end position="200"/>
    </location>
</feature>
<dbReference type="PANTHER" id="PTHR36917:SF1">
    <property type="entry name" value="INNER MEMBRANE-SPANNING PROTEIN YCIB"/>
    <property type="match status" value="1"/>
</dbReference>
<reference evidence="7" key="1">
    <citation type="journal article" date="2020" name="mSystems">
        <title>Genome- and Community-Level Interaction Insights into Carbon Utilization and Element Cycling Functions of Hydrothermarchaeota in Hydrothermal Sediment.</title>
        <authorList>
            <person name="Zhou Z."/>
            <person name="Liu Y."/>
            <person name="Xu W."/>
            <person name="Pan J."/>
            <person name="Luo Z.H."/>
            <person name="Li M."/>
        </authorList>
    </citation>
    <scope>NUCLEOTIDE SEQUENCE [LARGE SCALE GENOMIC DNA]</scope>
    <source>
        <strain evidence="7">HyVt-485</strain>
    </source>
</reference>
<feature type="transmembrane region" description="Helical" evidence="5">
    <location>
        <begin position="111"/>
        <end position="130"/>
    </location>
</feature>
<name>A0A7C5LXM6_9PROT</name>
<protein>
    <recommendedName>
        <fullName evidence="5">Inner membrane-spanning protein YciB</fullName>
    </recommendedName>
</protein>
<dbReference type="Pfam" id="PF04279">
    <property type="entry name" value="IspA"/>
    <property type="match status" value="1"/>
</dbReference>
<dbReference type="AlphaFoldDB" id="A0A7C5LXM6"/>
<dbReference type="InterPro" id="IPR006008">
    <property type="entry name" value="YciB"/>
</dbReference>
<sequence length="221" mass="24494">MNQTSTQSPEKGTENSPEKPTHTSSMWTDLGPVIAYVIVFNLARRFTDSDTALYIGTGVFALAIIIAVIVSKVKTGHVSVMLWVTAVIVLGSAAITIGLKNPTVFKMKPTALNVLFGASILGSLAMGKNLFRLMLGEVYTLPDAAWRTLAFRWGVFFFFLAGLNEYIWRTYSTDFWSNFKLMGMFPITIAFTMLNLPLLLKHMPQEDVKEGLDKPNNTGFP</sequence>
<keyword evidence="1 5" id="KW-1003">Cell membrane</keyword>
<dbReference type="GO" id="GO:0005886">
    <property type="term" value="C:plasma membrane"/>
    <property type="evidence" value="ECO:0007669"/>
    <property type="project" value="UniProtKB-SubCell"/>
</dbReference>
<gene>
    <name evidence="5" type="primary">yciB</name>
    <name evidence="7" type="ORF">ENJ42_07360</name>
</gene>
<proteinExistence type="inferred from homology"/>
<evidence type="ECO:0000256" key="1">
    <source>
        <dbReference type="ARBA" id="ARBA00022475"/>
    </source>
</evidence>
<feature type="transmembrane region" description="Helical" evidence="5">
    <location>
        <begin position="77"/>
        <end position="99"/>
    </location>
</feature>
<dbReference type="PANTHER" id="PTHR36917">
    <property type="entry name" value="INTRACELLULAR SEPTATION PROTEIN A-RELATED"/>
    <property type="match status" value="1"/>
</dbReference>
<evidence type="ECO:0000256" key="6">
    <source>
        <dbReference type="SAM" id="MobiDB-lite"/>
    </source>
</evidence>
<feature type="transmembrane region" description="Helical" evidence="5">
    <location>
        <begin position="150"/>
        <end position="167"/>
    </location>
</feature>
<evidence type="ECO:0000313" key="7">
    <source>
        <dbReference type="EMBL" id="HHL43416.1"/>
    </source>
</evidence>
<keyword evidence="4 5" id="KW-0472">Membrane</keyword>
<accession>A0A7C5LXM6</accession>
<evidence type="ECO:0000256" key="5">
    <source>
        <dbReference type="HAMAP-Rule" id="MF_00189"/>
    </source>
</evidence>
<comment type="function">
    <text evidence="5">Plays a role in cell envelope biogenesis, maintenance of cell envelope integrity and membrane homeostasis.</text>
</comment>
<evidence type="ECO:0000256" key="4">
    <source>
        <dbReference type="ARBA" id="ARBA00023136"/>
    </source>
</evidence>
<organism evidence="7">
    <name type="scientific">Hellea balneolensis</name>
    <dbReference type="NCBI Taxonomy" id="287478"/>
    <lineage>
        <taxon>Bacteria</taxon>
        <taxon>Pseudomonadati</taxon>
        <taxon>Pseudomonadota</taxon>
        <taxon>Alphaproteobacteria</taxon>
        <taxon>Maricaulales</taxon>
        <taxon>Robiginitomaculaceae</taxon>
        <taxon>Hellea</taxon>
    </lineage>
</organism>
<evidence type="ECO:0000256" key="3">
    <source>
        <dbReference type="ARBA" id="ARBA00022989"/>
    </source>
</evidence>
<feature type="region of interest" description="Disordered" evidence="6">
    <location>
        <begin position="1"/>
        <end position="25"/>
    </location>
</feature>
<feature type="compositionally biased region" description="Polar residues" evidence="6">
    <location>
        <begin position="1"/>
        <end position="10"/>
    </location>
</feature>
<evidence type="ECO:0000256" key="2">
    <source>
        <dbReference type="ARBA" id="ARBA00022692"/>
    </source>
</evidence>
<comment type="similarity">
    <text evidence="5">Belongs to the YciB family.</text>
</comment>
<feature type="transmembrane region" description="Helical" evidence="5">
    <location>
        <begin position="52"/>
        <end position="71"/>
    </location>
</feature>
<dbReference type="HAMAP" id="MF_00189">
    <property type="entry name" value="YciB"/>
    <property type="match status" value="1"/>
</dbReference>
<keyword evidence="2 5" id="KW-0812">Transmembrane</keyword>
<dbReference type="Proteomes" id="UP000885830">
    <property type="component" value="Unassembled WGS sequence"/>
</dbReference>
<dbReference type="EMBL" id="DRMJ01000382">
    <property type="protein sequence ID" value="HHL43416.1"/>
    <property type="molecule type" value="Genomic_DNA"/>
</dbReference>
<keyword evidence="5" id="KW-0997">Cell inner membrane</keyword>
<comment type="caution">
    <text evidence="7">The sequence shown here is derived from an EMBL/GenBank/DDBJ whole genome shotgun (WGS) entry which is preliminary data.</text>
</comment>